<reference evidence="1" key="1">
    <citation type="submission" date="2013-11" db="EMBL/GenBank/DDBJ databases">
        <title>Microbial diversity, functional groups and degradation webs in Northern and Southern Mediterranean and Red Sea marine crude oil polluted sites.</title>
        <authorList>
            <person name="Daffonchio D."/>
            <person name="Mapelli F."/>
            <person name="Ferrer M."/>
            <person name="Richter M."/>
            <person name="Cherif A."/>
            <person name="Malkawi H.I."/>
            <person name="Yakimov M.M."/>
            <person name="Abdel-Fattah Y.R."/>
            <person name="Blaghen M."/>
            <person name="Golyshin P.N."/>
            <person name="Kalogerakis N."/>
            <person name="Boon N."/>
            <person name="Magagnini M."/>
            <person name="Fava F."/>
        </authorList>
    </citation>
    <scope>NUCLEOTIDE SEQUENCE</scope>
</reference>
<proteinExistence type="predicted"/>
<name>A0A1B6NUJ3_9ZZZZ</name>
<protein>
    <submittedName>
        <fullName evidence="1">Uncharacterized protein</fullName>
    </submittedName>
</protein>
<dbReference type="AlphaFoldDB" id="A0A1B6NUJ3"/>
<sequence length="38" mass="3985">MGPPPNAMIFKTKKKSAVDIALTFIGARVCAIAKLGPK</sequence>
<comment type="caution">
    <text evidence="1">The sequence shown here is derived from an EMBL/GenBank/DDBJ whole genome shotgun (WGS) entry which is preliminary data.</text>
</comment>
<accession>A0A1B6NUJ3</accession>
<gene>
    <name evidence="1" type="ORF">MGSAQ_002097</name>
</gene>
<dbReference type="EMBL" id="AYSL01001169">
    <property type="protein sequence ID" value="KTF06407.1"/>
    <property type="molecule type" value="Genomic_DNA"/>
</dbReference>
<organism evidence="1">
    <name type="scientific">marine sediment metagenome</name>
    <dbReference type="NCBI Taxonomy" id="412755"/>
    <lineage>
        <taxon>unclassified sequences</taxon>
        <taxon>metagenomes</taxon>
        <taxon>ecological metagenomes</taxon>
    </lineage>
</organism>
<evidence type="ECO:0000313" key="1">
    <source>
        <dbReference type="EMBL" id="KTF06407.1"/>
    </source>
</evidence>